<evidence type="ECO:0000256" key="7">
    <source>
        <dbReference type="RuleBase" id="RU003968"/>
    </source>
</evidence>
<dbReference type="PROSITE" id="PS00623">
    <property type="entry name" value="GMC_OXRED_1"/>
    <property type="match status" value="1"/>
</dbReference>
<organism evidence="11 12">
    <name type="scientific">Roridomyces roridus</name>
    <dbReference type="NCBI Taxonomy" id="1738132"/>
    <lineage>
        <taxon>Eukaryota</taxon>
        <taxon>Fungi</taxon>
        <taxon>Dikarya</taxon>
        <taxon>Basidiomycota</taxon>
        <taxon>Agaricomycotina</taxon>
        <taxon>Agaricomycetes</taxon>
        <taxon>Agaricomycetidae</taxon>
        <taxon>Agaricales</taxon>
        <taxon>Marasmiineae</taxon>
        <taxon>Mycenaceae</taxon>
        <taxon>Roridomyces</taxon>
    </lineage>
</organism>
<keyword evidence="12" id="KW-1185">Reference proteome</keyword>
<protein>
    <submittedName>
        <fullName evidence="11">Aryl-alcohol oxidase</fullName>
    </submittedName>
</protein>
<dbReference type="InterPro" id="IPR000172">
    <property type="entry name" value="GMC_OxRdtase_N"/>
</dbReference>
<proteinExistence type="inferred from homology"/>
<evidence type="ECO:0000256" key="8">
    <source>
        <dbReference type="SAM" id="SignalP"/>
    </source>
</evidence>
<accession>A0AAD7FT60</accession>
<dbReference type="Gene3D" id="3.50.50.60">
    <property type="entry name" value="FAD/NAD(P)-binding domain"/>
    <property type="match status" value="1"/>
</dbReference>
<dbReference type="InterPro" id="IPR007867">
    <property type="entry name" value="GMC_OxRtase_C"/>
</dbReference>
<keyword evidence="8" id="KW-0732">Signal</keyword>
<dbReference type="EMBL" id="JARKIF010000006">
    <property type="protein sequence ID" value="KAJ7636271.1"/>
    <property type="molecule type" value="Genomic_DNA"/>
</dbReference>
<feature type="chain" id="PRO_5041910725" evidence="8">
    <location>
        <begin position="21"/>
        <end position="597"/>
    </location>
</feature>
<evidence type="ECO:0000259" key="10">
    <source>
        <dbReference type="PROSITE" id="PS00624"/>
    </source>
</evidence>
<feature type="domain" description="Glucose-methanol-choline oxidoreductase N-terminal" evidence="9">
    <location>
        <begin position="115"/>
        <end position="138"/>
    </location>
</feature>
<comment type="similarity">
    <text evidence="2 7">Belongs to the GMC oxidoreductase family.</text>
</comment>
<dbReference type="PROSITE" id="PS00624">
    <property type="entry name" value="GMC_OXRED_2"/>
    <property type="match status" value="1"/>
</dbReference>
<name>A0AAD7FT60_9AGAR</name>
<evidence type="ECO:0000256" key="1">
    <source>
        <dbReference type="ARBA" id="ARBA00001974"/>
    </source>
</evidence>
<evidence type="ECO:0000256" key="5">
    <source>
        <dbReference type="PIRSR" id="PIRSR000137-1"/>
    </source>
</evidence>
<evidence type="ECO:0000313" key="12">
    <source>
        <dbReference type="Proteomes" id="UP001221142"/>
    </source>
</evidence>
<dbReference type="PIRSF" id="PIRSF000137">
    <property type="entry name" value="Alcohol_oxidase"/>
    <property type="match status" value="1"/>
</dbReference>
<feature type="signal peptide" evidence="8">
    <location>
        <begin position="1"/>
        <end position="20"/>
    </location>
</feature>
<dbReference type="GO" id="GO:0050660">
    <property type="term" value="F:flavin adenine dinucleotide binding"/>
    <property type="evidence" value="ECO:0007669"/>
    <property type="project" value="InterPro"/>
</dbReference>
<evidence type="ECO:0000256" key="3">
    <source>
        <dbReference type="ARBA" id="ARBA00022630"/>
    </source>
</evidence>
<evidence type="ECO:0000256" key="2">
    <source>
        <dbReference type="ARBA" id="ARBA00010790"/>
    </source>
</evidence>
<dbReference type="PANTHER" id="PTHR11552">
    <property type="entry name" value="GLUCOSE-METHANOL-CHOLINE GMC OXIDOREDUCTASE"/>
    <property type="match status" value="1"/>
</dbReference>
<sequence>MAFPAQFLLLLPLFLAGTQSEAKIYDTVAELPALKYDFIVVGGGTAGNAVANRLSENPAWSVLVIEGGPSNVGVLDNQVPGLAVDLFAPSSGFTWQFNTVAQPFADNRVMGYPRGRILGGSSGINEMWYTRGSSEDFDRFASVTGDKGWGWDAMFPYFLKNERWTTPADKHNTSGQFNPKFHSTTGMNFVSLPGYGWPTFPRIIAAAAELPDVFPFVEDYNSGSPIGLGWVQSTIGNGTRSSSAASYLGEPFISRPNLDVLVNAQVSRILPSSKDSTHFNQVEFSQDFTTLFVATATKEIILSAGAIASPQILLNSGIGNKTYLESLNIPSLIDLPAVGQNMSEQPLVSNSWFVNTTETYESFNNNDTQRDIDLAQWNATRTGPLVSIVGSHVAFLRLDANGTALGNFEDPAAGPKTPHLEMEFAVIPIPAGGGNFMSVQCVVVSSASRGSVTLNATDFSPFSHPIIDPATFASEFDFQAMKEGLNKVFQFMSTSAWDGFVMRPLDNLASALSGGDAGLEAYIRANAVANLHPVGTTAMSPKGAQWGVVDPDLLLKKATGVRIIDAGVMPYVTSGHTMAPTYAVAERGADLVKQTWA</sequence>
<evidence type="ECO:0000313" key="11">
    <source>
        <dbReference type="EMBL" id="KAJ7636271.1"/>
    </source>
</evidence>
<dbReference type="InterPro" id="IPR012132">
    <property type="entry name" value="GMC_OxRdtase"/>
</dbReference>
<keyword evidence="3 7" id="KW-0285">Flavoprotein</keyword>
<dbReference type="Pfam" id="PF05199">
    <property type="entry name" value="GMC_oxred_C"/>
    <property type="match status" value="1"/>
</dbReference>
<dbReference type="InterPro" id="IPR036188">
    <property type="entry name" value="FAD/NAD-bd_sf"/>
</dbReference>
<dbReference type="AlphaFoldDB" id="A0AAD7FT60"/>
<feature type="binding site" evidence="6">
    <location>
        <position position="266"/>
    </location>
    <ligand>
        <name>FAD</name>
        <dbReference type="ChEBI" id="CHEBI:57692"/>
    </ligand>
</feature>
<dbReference type="PANTHER" id="PTHR11552:SF147">
    <property type="entry name" value="CHOLINE DEHYDROGENASE, MITOCHONDRIAL"/>
    <property type="match status" value="1"/>
</dbReference>
<evidence type="ECO:0000256" key="4">
    <source>
        <dbReference type="ARBA" id="ARBA00022827"/>
    </source>
</evidence>
<evidence type="ECO:0000256" key="6">
    <source>
        <dbReference type="PIRSR" id="PIRSR000137-2"/>
    </source>
</evidence>
<dbReference type="SUPFAM" id="SSF51905">
    <property type="entry name" value="FAD/NAD(P)-binding domain"/>
    <property type="match status" value="1"/>
</dbReference>
<keyword evidence="4 6" id="KW-0274">FAD</keyword>
<comment type="cofactor">
    <cofactor evidence="1 6">
        <name>FAD</name>
        <dbReference type="ChEBI" id="CHEBI:57692"/>
    </cofactor>
</comment>
<reference evidence="11" key="1">
    <citation type="submission" date="2023-03" db="EMBL/GenBank/DDBJ databases">
        <title>Massive genome expansion in bonnet fungi (Mycena s.s.) driven by repeated elements and novel gene families across ecological guilds.</title>
        <authorList>
            <consortium name="Lawrence Berkeley National Laboratory"/>
            <person name="Harder C.B."/>
            <person name="Miyauchi S."/>
            <person name="Viragh M."/>
            <person name="Kuo A."/>
            <person name="Thoen E."/>
            <person name="Andreopoulos B."/>
            <person name="Lu D."/>
            <person name="Skrede I."/>
            <person name="Drula E."/>
            <person name="Henrissat B."/>
            <person name="Morin E."/>
            <person name="Kohler A."/>
            <person name="Barry K."/>
            <person name="LaButti K."/>
            <person name="Morin E."/>
            <person name="Salamov A."/>
            <person name="Lipzen A."/>
            <person name="Mereny Z."/>
            <person name="Hegedus B."/>
            <person name="Baldrian P."/>
            <person name="Stursova M."/>
            <person name="Weitz H."/>
            <person name="Taylor A."/>
            <person name="Grigoriev I.V."/>
            <person name="Nagy L.G."/>
            <person name="Martin F."/>
            <person name="Kauserud H."/>
        </authorList>
    </citation>
    <scope>NUCLEOTIDE SEQUENCE</scope>
    <source>
        <strain evidence="11">9284</strain>
    </source>
</reference>
<dbReference type="Proteomes" id="UP001221142">
    <property type="component" value="Unassembled WGS sequence"/>
</dbReference>
<dbReference type="SUPFAM" id="SSF54373">
    <property type="entry name" value="FAD-linked reductases, C-terminal domain"/>
    <property type="match status" value="1"/>
</dbReference>
<dbReference type="GO" id="GO:0016614">
    <property type="term" value="F:oxidoreductase activity, acting on CH-OH group of donors"/>
    <property type="evidence" value="ECO:0007669"/>
    <property type="project" value="InterPro"/>
</dbReference>
<dbReference type="Pfam" id="PF00732">
    <property type="entry name" value="GMC_oxred_N"/>
    <property type="match status" value="1"/>
</dbReference>
<comment type="caution">
    <text evidence="11">The sequence shown here is derived from an EMBL/GenBank/DDBJ whole genome shotgun (WGS) entry which is preliminary data.</text>
</comment>
<feature type="active site" description="Proton acceptor" evidence="5">
    <location>
        <position position="576"/>
    </location>
</feature>
<evidence type="ECO:0000259" key="9">
    <source>
        <dbReference type="PROSITE" id="PS00623"/>
    </source>
</evidence>
<gene>
    <name evidence="11" type="ORF">FB45DRAFT_828580</name>
</gene>
<feature type="domain" description="Glucose-methanol-choline oxidoreductase N-terminal" evidence="10">
    <location>
        <begin position="305"/>
        <end position="319"/>
    </location>
</feature>
<feature type="active site" description="Proton donor" evidence="5">
    <location>
        <position position="532"/>
    </location>
</feature>
<dbReference type="Gene3D" id="3.30.560.10">
    <property type="entry name" value="Glucose Oxidase, domain 3"/>
    <property type="match status" value="1"/>
</dbReference>